<evidence type="ECO:0000256" key="1">
    <source>
        <dbReference type="ARBA" id="ARBA00022630"/>
    </source>
</evidence>
<feature type="binding site" evidence="6">
    <location>
        <begin position="90"/>
        <end position="93"/>
    </location>
    <ligand>
        <name>FMN</name>
        <dbReference type="ChEBI" id="CHEBI:58210"/>
    </ligand>
</feature>
<dbReference type="InterPro" id="IPR023048">
    <property type="entry name" value="NADH:quinone_OxRdtase_FMN_depd"/>
</dbReference>
<accession>A0A364Y6Y0</accession>
<keyword evidence="9" id="KW-1185">Reference proteome</keyword>
<protein>
    <recommendedName>
        <fullName evidence="6">FMN dependent NADH:quinone oxidoreductase</fullName>
        <ecNumber evidence="6">1.6.5.-</ecNumber>
    </recommendedName>
    <alternativeName>
        <fullName evidence="6">Azo-dye reductase</fullName>
    </alternativeName>
    <alternativeName>
        <fullName evidence="6">FMN-dependent NADH-azo compound oxidoreductase</fullName>
    </alternativeName>
    <alternativeName>
        <fullName evidence="6">FMN-dependent NADH-azoreductase</fullName>
        <ecNumber evidence="6">1.7.1.17</ecNumber>
    </alternativeName>
</protein>
<dbReference type="Proteomes" id="UP000251889">
    <property type="component" value="Unassembled WGS sequence"/>
</dbReference>
<comment type="catalytic activity">
    <reaction evidence="6">
        <text>2 a quinone + NADH + H(+) = 2 a 1,4-benzosemiquinone + NAD(+)</text>
        <dbReference type="Rhea" id="RHEA:65952"/>
        <dbReference type="ChEBI" id="CHEBI:15378"/>
        <dbReference type="ChEBI" id="CHEBI:57540"/>
        <dbReference type="ChEBI" id="CHEBI:57945"/>
        <dbReference type="ChEBI" id="CHEBI:132124"/>
        <dbReference type="ChEBI" id="CHEBI:134225"/>
    </reaction>
</comment>
<evidence type="ECO:0000256" key="2">
    <source>
        <dbReference type="ARBA" id="ARBA00022643"/>
    </source>
</evidence>
<dbReference type="InterPro" id="IPR003680">
    <property type="entry name" value="Flavodoxin_fold"/>
</dbReference>
<dbReference type="OrthoDB" id="9805013at2"/>
<evidence type="ECO:0000313" key="9">
    <source>
        <dbReference type="Proteomes" id="UP000251889"/>
    </source>
</evidence>
<keyword evidence="1 6" id="KW-0285">Flavoprotein</keyword>
<comment type="subunit">
    <text evidence="6">Homodimer.</text>
</comment>
<keyword evidence="3 6" id="KW-0560">Oxidoreductase</keyword>
<sequence length="193" mass="21817">MKTLLRIDSSIRHIGSISRDLGDHFVSHWLKKFPGARVITRDLQSEQVPHLSQATVQAFFSGLDNDELALSNGLINELLACDDILITCPMYNFQIPSSLKSYLDHVVRVNKTFSYNDGQYMGLLRDKSSYLITTMGGKKDDITQDENFEHYLRGILAFIGLSNTNIFCADGTTNPEYLSQTLPLLKQRITKII</sequence>
<evidence type="ECO:0000259" key="7">
    <source>
        <dbReference type="Pfam" id="PF02525"/>
    </source>
</evidence>
<evidence type="ECO:0000256" key="4">
    <source>
        <dbReference type="ARBA" id="ARBA00023027"/>
    </source>
</evidence>
<evidence type="ECO:0000256" key="3">
    <source>
        <dbReference type="ARBA" id="ARBA00023002"/>
    </source>
</evidence>
<dbReference type="InterPro" id="IPR050104">
    <property type="entry name" value="FMN-dep_NADH:Q_OxRdtase_AzoR1"/>
</dbReference>
<evidence type="ECO:0000313" key="8">
    <source>
        <dbReference type="EMBL" id="RAW02864.1"/>
    </source>
</evidence>
<dbReference type="AlphaFoldDB" id="A0A364Y6Y0"/>
<evidence type="ECO:0000256" key="5">
    <source>
        <dbReference type="ARBA" id="ARBA00048542"/>
    </source>
</evidence>
<dbReference type="EC" id="1.6.5.-" evidence="6"/>
<proteinExistence type="inferred from homology"/>
<comment type="caution">
    <text evidence="8">The sequence shown here is derived from an EMBL/GenBank/DDBJ whole genome shotgun (WGS) entry which is preliminary data.</text>
</comment>
<dbReference type="Gene3D" id="3.40.50.360">
    <property type="match status" value="1"/>
</dbReference>
<feature type="domain" description="Flavodoxin-like fold" evidence="7">
    <location>
        <begin position="3"/>
        <end position="187"/>
    </location>
</feature>
<dbReference type="PANTHER" id="PTHR43741">
    <property type="entry name" value="FMN-DEPENDENT NADH-AZOREDUCTASE 1"/>
    <property type="match status" value="1"/>
</dbReference>
<gene>
    <name evidence="6" type="primary">azoR</name>
    <name evidence="8" type="ORF">DQQ10_01785</name>
</gene>
<dbReference type="GO" id="GO:0016655">
    <property type="term" value="F:oxidoreductase activity, acting on NAD(P)H, quinone or similar compound as acceptor"/>
    <property type="evidence" value="ECO:0007669"/>
    <property type="project" value="InterPro"/>
</dbReference>
<dbReference type="GO" id="GO:0016652">
    <property type="term" value="F:oxidoreductase activity, acting on NAD(P)H as acceptor"/>
    <property type="evidence" value="ECO:0007669"/>
    <property type="project" value="UniProtKB-UniRule"/>
</dbReference>
<dbReference type="PANTHER" id="PTHR43741:SF2">
    <property type="entry name" value="FMN-DEPENDENT NADH:QUINONE OXIDOREDUCTASE"/>
    <property type="match status" value="1"/>
</dbReference>
<name>A0A364Y6Y0_9BACT</name>
<comment type="similarity">
    <text evidence="6">Belongs to the azoreductase type 1 family.</text>
</comment>
<feature type="binding site" evidence="6">
    <location>
        <position position="10"/>
    </location>
    <ligand>
        <name>FMN</name>
        <dbReference type="ChEBI" id="CHEBI:58210"/>
    </ligand>
</feature>
<comment type="cofactor">
    <cofactor evidence="6">
        <name>FMN</name>
        <dbReference type="ChEBI" id="CHEBI:58210"/>
    </cofactor>
    <text evidence="6">Binds 1 FMN per subunit.</text>
</comment>
<dbReference type="InterPro" id="IPR029039">
    <property type="entry name" value="Flavoprotein-like_sf"/>
</dbReference>
<dbReference type="GO" id="GO:0009055">
    <property type="term" value="F:electron transfer activity"/>
    <property type="evidence" value="ECO:0007669"/>
    <property type="project" value="UniProtKB-UniRule"/>
</dbReference>
<dbReference type="HAMAP" id="MF_01216">
    <property type="entry name" value="Azoreductase_type1"/>
    <property type="match status" value="1"/>
</dbReference>
<keyword evidence="4 6" id="KW-0520">NAD</keyword>
<comment type="catalytic activity">
    <reaction evidence="5">
        <text>N,N-dimethyl-1,4-phenylenediamine + anthranilate + 2 NAD(+) = 2-(4-dimethylaminophenyl)diazenylbenzoate + 2 NADH + 2 H(+)</text>
        <dbReference type="Rhea" id="RHEA:55872"/>
        <dbReference type="ChEBI" id="CHEBI:15378"/>
        <dbReference type="ChEBI" id="CHEBI:15783"/>
        <dbReference type="ChEBI" id="CHEBI:16567"/>
        <dbReference type="ChEBI" id="CHEBI:57540"/>
        <dbReference type="ChEBI" id="CHEBI:57945"/>
        <dbReference type="ChEBI" id="CHEBI:71579"/>
        <dbReference type="EC" id="1.7.1.17"/>
    </reaction>
    <physiologicalReaction direction="right-to-left" evidence="5">
        <dbReference type="Rhea" id="RHEA:55874"/>
    </physiologicalReaction>
</comment>
<keyword evidence="2 6" id="KW-0288">FMN</keyword>
<dbReference type="EC" id="1.7.1.17" evidence="6"/>
<feature type="binding site" evidence="6">
    <location>
        <begin position="134"/>
        <end position="137"/>
    </location>
    <ligand>
        <name>FMN</name>
        <dbReference type="ChEBI" id="CHEBI:58210"/>
    </ligand>
</feature>
<dbReference type="RefSeq" id="WP_112745079.1">
    <property type="nucleotide sequence ID" value="NZ_QMFY01000001.1"/>
</dbReference>
<dbReference type="SUPFAM" id="SSF52218">
    <property type="entry name" value="Flavoproteins"/>
    <property type="match status" value="1"/>
</dbReference>
<reference evidence="8 9" key="1">
    <citation type="submission" date="2018-06" db="EMBL/GenBank/DDBJ databases">
        <title>Chryseolinea flavus sp. nov., a member of the phylum Bacteroidetes isolated from soil.</title>
        <authorList>
            <person name="Li Y."/>
            <person name="Wang J."/>
        </authorList>
    </citation>
    <scope>NUCLEOTIDE SEQUENCE [LARGE SCALE GENOMIC DNA]</scope>
    <source>
        <strain evidence="8 9">SDU1-6</strain>
    </source>
</reference>
<dbReference type="Pfam" id="PF02525">
    <property type="entry name" value="Flavodoxin_2"/>
    <property type="match status" value="1"/>
</dbReference>
<evidence type="ECO:0000256" key="6">
    <source>
        <dbReference type="HAMAP-Rule" id="MF_01216"/>
    </source>
</evidence>
<feature type="binding site" evidence="6">
    <location>
        <begin position="16"/>
        <end position="18"/>
    </location>
    <ligand>
        <name>FMN</name>
        <dbReference type="ChEBI" id="CHEBI:58210"/>
    </ligand>
</feature>
<dbReference type="EMBL" id="QMFY01000001">
    <property type="protein sequence ID" value="RAW02864.1"/>
    <property type="molecule type" value="Genomic_DNA"/>
</dbReference>
<comment type="function">
    <text evidence="6">Also exhibits azoreductase activity. Catalyzes the reductive cleavage of the azo bond in aromatic azo compounds to the corresponding amines.</text>
</comment>
<dbReference type="GO" id="GO:0010181">
    <property type="term" value="F:FMN binding"/>
    <property type="evidence" value="ECO:0007669"/>
    <property type="project" value="UniProtKB-UniRule"/>
</dbReference>
<organism evidence="8 9">
    <name type="scientific">Pseudochryseolinea flava</name>
    <dbReference type="NCBI Taxonomy" id="2059302"/>
    <lineage>
        <taxon>Bacteria</taxon>
        <taxon>Pseudomonadati</taxon>
        <taxon>Bacteroidota</taxon>
        <taxon>Cytophagia</taxon>
        <taxon>Cytophagales</taxon>
        <taxon>Fulvivirgaceae</taxon>
        <taxon>Pseudochryseolinea</taxon>
    </lineage>
</organism>
<comment type="function">
    <text evidence="6">Quinone reductase that provides resistance to thiol-specific stress caused by electrophilic quinones.</text>
</comment>